<evidence type="ECO:0000313" key="2">
    <source>
        <dbReference type="EMBL" id="PMD49767.1"/>
    </source>
</evidence>
<dbReference type="Proteomes" id="UP000235371">
    <property type="component" value="Unassembled WGS sequence"/>
</dbReference>
<sequence>MGTKEICMADGCYEYFERADGDTRTTKCPACRAKERSGNRSALTRQQGQSEVTRFASQEERQLAQAVLTRAPPRGHYLQSETINIDFGKGTMNIDRKFEPEPTVRSTGLGLLSGWLGGKAT</sequence>
<protein>
    <submittedName>
        <fullName evidence="2">Uncharacterized protein</fullName>
    </submittedName>
</protein>
<gene>
    <name evidence="2" type="ORF">K444DRAFT_670616</name>
</gene>
<proteinExistence type="predicted"/>
<feature type="compositionally biased region" description="Polar residues" evidence="1">
    <location>
        <begin position="39"/>
        <end position="56"/>
    </location>
</feature>
<dbReference type="EMBL" id="KZ613919">
    <property type="protein sequence ID" value="PMD49767.1"/>
    <property type="molecule type" value="Genomic_DNA"/>
</dbReference>
<keyword evidence="3" id="KW-1185">Reference proteome</keyword>
<evidence type="ECO:0000313" key="3">
    <source>
        <dbReference type="Proteomes" id="UP000235371"/>
    </source>
</evidence>
<dbReference type="GeneID" id="36595725"/>
<feature type="region of interest" description="Disordered" evidence="1">
    <location>
        <begin position="36"/>
        <end position="57"/>
    </location>
</feature>
<dbReference type="RefSeq" id="XP_024726671.1">
    <property type="nucleotide sequence ID" value="XM_024887649.1"/>
</dbReference>
<reference evidence="2 3" key="1">
    <citation type="submission" date="2016-04" db="EMBL/GenBank/DDBJ databases">
        <title>A degradative enzymes factory behind the ericoid mycorrhizal symbiosis.</title>
        <authorList>
            <consortium name="DOE Joint Genome Institute"/>
            <person name="Martino E."/>
            <person name="Morin E."/>
            <person name="Grelet G."/>
            <person name="Kuo A."/>
            <person name="Kohler A."/>
            <person name="Daghino S."/>
            <person name="Barry K."/>
            <person name="Choi C."/>
            <person name="Cichocki N."/>
            <person name="Clum A."/>
            <person name="Copeland A."/>
            <person name="Hainaut M."/>
            <person name="Haridas S."/>
            <person name="Labutti K."/>
            <person name="Lindquist E."/>
            <person name="Lipzen A."/>
            <person name="Khouja H.-R."/>
            <person name="Murat C."/>
            <person name="Ohm R."/>
            <person name="Olson A."/>
            <person name="Spatafora J."/>
            <person name="Veneault-Fourrey C."/>
            <person name="Henrissat B."/>
            <person name="Grigoriev I."/>
            <person name="Martin F."/>
            <person name="Perotto S."/>
        </authorList>
    </citation>
    <scope>NUCLEOTIDE SEQUENCE [LARGE SCALE GENOMIC DNA]</scope>
    <source>
        <strain evidence="2 3">E</strain>
    </source>
</reference>
<accession>A0A2J6SG77</accession>
<organism evidence="2 3">
    <name type="scientific">Hyaloscypha bicolor E</name>
    <dbReference type="NCBI Taxonomy" id="1095630"/>
    <lineage>
        <taxon>Eukaryota</taxon>
        <taxon>Fungi</taxon>
        <taxon>Dikarya</taxon>
        <taxon>Ascomycota</taxon>
        <taxon>Pezizomycotina</taxon>
        <taxon>Leotiomycetes</taxon>
        <taxon>Helotiales</taxon>
        <taxon>Hyaloscyphaceae</taxon>
        <taxon>Hyaloscypha</taxon>
        <taxon>Hyaloscypha bicolor</taxon>
    </lineage>
</organism>
<name>A0A2J6SG77_9HELO</name>
<dbReference type="AlphaFoldDB" id="A0A2J6SG77"/>
<dbReference type="InParanoid" id="A0A2J6SG77"/>
<evidence type="ECO:0000256" key="1">
    <source>
        <dbReference type="SAM" id="MobiDB-lite"/>
    </source>
</evidence>